<dbReference type="CDD" id="cd01896">
    <property type="entry name" value="DRG"/>
    <property type="match status" value="1"/>
</dbReference>
<dbReference type="FunFam" id="3.10.20.30:FF:000003">
    <property type="entry name" value="Developmentally-regulated GTP-binding protein 1"/>
    <property type="match status" value="1"/>
</dbReference>
<dbReference type="PANTHER" id="PTHR43127">
    <property type="entry name" value="DEVELOPMENTALLY-REGULATED GTP-BINDING PROTEIN 2"/>
    <property type="match status" value="1"/>
</dbReference>
<dbReference type="InterPro" id="IPR004095">
    <property type="entry name" value="TGS"/>
</dbReference>
<keyword evidence="2" id="KW-0342">GTP-binding</keyword>
<gene>
    <name evidence="4" type="ORF">NSK_004232</name>
</gene>
<dbReference type="FunFam" id="3.40.50.300:FF:001436">
    <property type="entry name" value="Developmentally-regulated GTP-binding protein"/>
    <property type="match status" value="1"/>
</dbReference>
<dbReference type="InterPro" id="IPR006074">
    <property type="entry name" value="GTP1-OBG_CS"/>
</dbReference>
<dbReference type="PRINTS" id="PR00326">
    <property type="entry name" value="GTP1OBG"/>
</dbReference>
<dbReference type="InterPro" id="IPR012676">
    <property type="entry name" value="TGS-like"/>
</dbReference>
<dbReference type="EMBL" id="SDOX01000019">
    <property type="protein sequence ID" value="TFJ84241.1"/>
    <property type="molecule type" value="Genomic_DNA"/>
</dbReference>
<keyword evidence="1" id="KW-0547">Nucleotide-binding</keyword>
<comment type="caution">
    <text evidence="4">The sequence shown here is derived from an EMBL/GenBank/DDBJ whole genome shotgun (WGS) entry which is preliminary data.</text>
</comment>
<dbReference type="AlphaFoldDB" id="A0A4D9CXV7"/>
<dbReference type="NCBIfam" id="TIGR00231">
    <property type="entry name" value="small_GTP"/>
    <property type="match status" value="1"/>
</dbReference>
<dbReference type="Pfam" id="PF02824">
    <property type="entry name" value="TGS"/>
    <property type="match status" value="1"/>
</dbReference>
<dbReference type="InterPro" id="IPR005225">
    <property type="entry name" value="Small_GTP-bd"/>
</dbReference>
<dbReference type="Pfam" id="PF01926">
    <property type="entry name" value="MMR_HSR1"/>
    <property type="match status" value="1"/>
</dbReference>
<dbReference type="Gene3D" id="6.10.140.1070">
    <property type="match status" value="2"/>
</dbReference>
<name>A0A4D9CXV7_9STRA</name>
<keyword evidence="5" id="KW-1185">Reference proteome</keyword>
<dbReference type="Pfam" id="PF16897">
    <property type="entry name" value="MMR_HSR1_Xtn"/>
    <property type="match status" value="1"/>
</dbReference>
<proteinExistence type="predicted"/>
<dbReference type="InterPro" id="IPR006073">
    <property type="entry name" value="GTP-bd"/>
</dbReference>
<evidence type="ECO:0000313" key="5">
    <source>
        <dbReference type="Proteomes" id="UP000355283"/>
    </source>
</evidence>
<dbReference type="PROSITE" id="PS00905">
    <property type="entry name" value="GTP1_OBG"/>
    <property type="match status" value="1"/>
</dbReference>
<evidence type="ECO:0000313" key="4">
    <source>
        <dbReference type="EMBL" id="TFJ84241.1"/>
    </source>
</evidence>
<dbReference type="InterPro" id="IPR031662">
    <property type="entry name" value="GTP-binding_2"/>
</dbReference>
<accession>A0A4D9CXV7</accession>
<dbReference type="PROSITE" id="PS51710">
    <property type="entry name" value="G_OBG"/>
    <property type="match status" value="1"/>
</dbReference>
<reference evidence="4 5" key="1">
    <citation type="submission" date="2019-01" db="EMBL/GenBank/DDBJ databases">
        <title>Nuclear Genome Assembly of the Microalgal Biofuel strain Nannochloropsis salina CCMP1776.</title>
        <authorList>
            <person name="Hovde B."/>
        </authorList>
    </citation>
    <scope>NUCLEOTIDE SEQUENCE [LARGE SCALE GENOMIC DNA]</scope>
    <source>
        <strain evidence="4 5">CCMP1776</strain>
    </source>
</reference>
<dbReference type="Proteomes" id="UP000355283">
    <property type="component" value="Unassembled WGS sequence"/>
</dbReference>
<dbReference type="InterPro" id="IPR031167">
    <property type="entry name" value="G_OBG"/>
</dbReference>
<evidence type="ECO:0000256" key="2">
    <source>
        <dbReference type="ARBA" id="ARBA00023134"/>
    </source>
</evidence>
<evidence type="ECO:0000256" key="1">
    <source>
        <dbReference type="ARBA" id="ARBA00022741"/>
    </source>
</evidence>
<feature type="domain" description="OBG-type G" evidence="3">
    <location>
        <begin position="99"/>
        <end position="329"/>
    </location>
</feature>
<protein>
    <recommendedName>
        <fullName evidence="3">OBG-type G domain-containing protein</fullName>
    </recommendedName>
</protein>
<dbReference type="GO" id="GO:0003924">
    <property type="term" value="F:GTPase activity"/>
    <property type="evidence" value="ECO:0007669"/>
    <property type="project" value="InterPro"/>
</dbReference>
<dbReference type="InterPro" id="IPR012675">
    <property type="entry name" value="Beta-grasp_dom_sf"/>
</dbReference>
<organism evidence="4 5">
    <name type="scientific">Nannochloropsis salina CCMP1776</name>
    <dbReference type="NCBI Taxonomy" id="1027361"/>
    <lineage>
        <taxon>Eukaryota</taxon>
        <taxon>Sar</taxon>
        <taxon>Stramenopiles</taxon>
        <taxon>Ochrophyta</taxon>
        <taxon>Eustigmatophyceae</taxon>
        <taxon>Eustigmatales</taxon>
        <taxon>Monodopsidaceae</taxon>
        <taxon>Microchloropsis</taxon>
        <taxon>Microchloropsis salina</taxon>
    </lineage>
</organism>
<dbReference type="OrthoDB" id="603at2759"/>
<dbReference type="SUPFAM" id="SSF52540">
    <property type="entry name" value="P-loop containing nucleoside triphosphate hydrolases"/>
    <property type="match status" value="1"/>
</dbReference>
<dbReference type="SUPFAM" id="SSF81271">
    <property type="entry name" value="TGS-like"/>
    <property type="match status" value="1"/>
</dbReference>
<dbReference type="InterPro" id="IPR027417">
    <property type="entry name" value="P-loop_NTPase"/>
</dbReference>
<dbReference type="InterPro" id="IPR045001">
    <property type="entry name" value="DRG"/>
</dbReference>
<sequence>MPRVVRARKEGRYWKARLCFGLLHVSASGRILSTMGIVDRIKEIEEEMARTQKNKATEHHLGALKARLAKLRSELLLETGSKGPGGAGSGFEVARSGDGRVALIGFPSVGKSSLLNTLTDTESQAAAYEFTTLTCIPGNIIYNDTKIQLLDLPGIIEGAAHGKGRGKEVIAVARSSDLVLMVLDGGKEQVNNHRAILERELETVGLRLNKKPPNIYFRKKKDGGVKFNSTVPLTQLGPDPALTVGRILYEYKIHNCEMLLREDVSTDQVIDVIEGNRKYVRCLYAYNKIDTITIEDVDRLAREPDAIVISVRHKLNLERLLERMWDYMGLIRVYTKRRGAPPEFREPLVMSSERRGVNVEVACENISRELSEIFNYALVWGRSTKYDPQRCGLQHTLEDEDVVQVVGKTVTQQKREKGYSKKVQEHWDALKAKKKKAALRS</sequence>
<evidence type="ECO:0000259" key="3">
    <source>
        <dbReference type="PROSITE" id="PS51710"/>
    </source>
</evidence>
<dbReference type="Gene3D" id="3.10.20.30">
    <property type="match status" value="1"/>
</dbReference>
<dbReference type="GO" id="GO:0005525">
    <property type="term" value="F:GTP binding"/>
    <property type="evidence" value="ECO:0007669"/>
    <property type="project" value="UniProtKB-KW"/>
</dbReference>